<dbReference type="InterPro" id="IPR005135">
    <property type="entry name" value="Endo/exonuclease/phosphatase"/>
</dbReference>
<dbReference type="InterPro" id="IPR001878">
    <property type="entry name" value="Znf_CCHC"/>
</dbReference>
<dbReference type="InterPro" id="IPR002156">
    <property type="entry name" value="RNaseH_domain"/>
</dbReference>
<dbReference type="Pfam" id="PF00078">
    <property type="entry name" value="RVT_1"/>
    <property type="match status" value="1"/>
</dbReference>
<dbReference type="InterPro" id="IPR043502">
    <property type="entry name" value="DNA/RNA_pol_sf"/>
</dbReference>
<evidence type="ECO:0000259" key="4">
    <source>
        <dbReference type="PROSITE" id="PS50878"/>
    </source>
</evidence>
<dbReference type="InterPro" id="IPR000477">
    <property type="entry name" value="RT_dom"/>
</dbReference>
<keyword evidence="1" id="KW-0862">Zinc</keyword>
<feature type="compositionally biased region" description="Basic and acidic residues" evidence="2">
    <location>
        <begin position="1"/>
        <end position="27"/>
    </location>
</feature>
<dbReference type="SUPFAM" id="SSF56219">
    <property type="entry name" value="DNase I-like"/>
    <property type="match status" value="1"/>
</dbReference>
<dbReference type="Gene3D" id="3.30.420.10">
    <property type="entry name" value="Ribonuclease H-like superfamily/Ribonuclease H"/>
    <property type="match status" value="1"/>
</dbReference>
<evidence type="ECO:0000259" key="5">
    <source>
        <dbReference type="PROSITE" id="PS50879"/>
    </source>
</evidence>
<dbReference type="InterPro" id="IPR036691">
    <property type="entry name" value="Endo/exonu/phosph_ase_sf"/>
</dbReference>
<dbReference type="PANTHER" id="PTHR31286">
    <property type="entry name" value="GLYCINE-RICH CELL WALL STRUCTURAL PROTEIN 1.8-LIKE"/>
    <property type="match status" value="1"/>
</dbReference>
<dbReference type="GO" id="GO:0004523">
    <property type="term" value="F:RNA-DNA hybrid ribonuclease activity"/>
    <property type="evidence" value="ECO:0007669"/>
    <property type="project" value="InterPro"/>
</dbReference>
<feature type="domain" description="RNase H type-1" evidence="5">
    <location>
        <begin position="1743"/>
        <end position="1876"/>
    </location>
</feature>
<dbReference type="InterPro" id="IPR025558">
    <property type="entry name" value="DUF4283"/>
</dbReference>
<dbReference type="PROSITE" id="PS50878">
    <property type="entry name" value="RT_POL"/>
    <property type="match status" value="1"/>
</dbReference>
<evidence type="ECO:0000259" key="3">
    <source>
        <dbReference type="PROSITE" id="PS50158"/>
    </source>
</evidence>
<dbReference type="GO" id="GO:0003676">
    <property type="term" value="F:nucleic acid binding"/>
    <property type="evidence" value="ECO:0007669"/>
    <property type="project" value="InterPro"/>
</dbReference>
<evidence type="ECO:0008006" key="7">
    <source>
        <dbReference type="Google" id="ProtNLM"/>
    </source>
</evidence>
<feature type="domain" description="Reverse transcriptase" evidence="4">
    <location>
        <begin position="1130"/>
        <end position="1396"/>
    </location>
</feature>
<dbReference type="CDD" id="cd06222">
    <property type="entry name" value="RNase_H_like"/>
    <property type="match status" value="1"/>
</dbReference>
<proteinExistence type="predicted"/>
<dbReference type="SUPFAM" id="SSF56672">
    <property type="entry name" value="DNA/RNA polymerases"/>
    <property type="match status" value="1"/>
</dbReference>
<feature type="domain" description="CCHC-type" evidence="3">
    <location>
        <begin position="296"/>
        <end position="310"/>
    </location>
</feature>
<dbReference type="InterPro" id="IPR044730">
    <property type="entry name" value="RNase_H-like_dom_plant"/>
</dbReference>
<feature type="region of interest" description="Disordered" evidence="2">
    <location>
        <begin position="1"/>
        <end position="69"/>
    </location>
</feature>
<dbReference type="PROSITE" id="PS50158">
    <property type="entry name" value="ZF_CCHC"/>
    <property type="match status" value="1"/>
</dbReference>
<dbReference type="GO" id="GO:0008270">
    <property type="term" value="F:zinc ion binding"/>
    <property type="evidence" value="ECO:0007669"/>
    <property type="project" value="UniProtKB-KW"/>
</dbReference>
<dbReference type="Gene3D" id="3.60.10.10">
    <property type="entry name" value="Endonuclease/exonuclease/phosphatase"/>
    <property type="match status" value="1"/>
</dbReference>
<evidence type="ECO:0000256" key="2">
    <source>
        <dbReference type="SAM" id="MobiDB-lite"/>
    </source>
</evidence>
<dbReference type="EMBL" id="OIVN01000908">
    <property type="protein sequence ID" value="SPC87276.1"/>
    <property type="molecule type" value="Genomic_DNA"/>
</dbReference>
<dbReference type="PROSITE" id="PS50879">
    <property type="entry name" value="RNASE_H_1"/>
    <property type="match status" value="1"/>
</dbReference>
<dbReference type="InterPro" id="IPR036397">
    <property type="entry name" value="RNaseH_sf"/>
</dbReference>
<dbReference type="CDD" id="cd01650">
    <property type="entry name" value="RT_nLTR_like"/>
    <property type="match status" value="1"/>
</dbReference>
<reference evidence="6" key="1">
    <citation type="submission" date="2018-02" db="EMBL/GenBank/DDBJ databases">
        <authorList>
            <person name="Cohen D.B."/>
            <person name="Kent A.D."/>
        </authorList>
    </citation>
    <scope>NUCLEOTIDE SEQUENCE</scope>
</reference>
<dbReference type="Pfam" id="PF14111">
    <property type="entry name" value="DUF4283"/>
    <property type="match status" value="1"/>
</dbReference>
<dbReference type="Pfam" id="PF03372">
    <property type="entry name" value="Exo_endo_phos"/>
    <property type="match status" value="1"/>
</dbReference>
<gene>
    <name evidence="6" type="ORF">FSB_LOCUS15158</name>
</gene>
<evidence type="ECO:0000256" key="1">
    <source>
        <dbReference type="PROSITE-ProRule" id="PRU00047"/>
    </source>
</evidence>
<sequence>MDTDMSERLKEKDRDRKFGEVEGKHSLEEEDSIRRSTKKKKGSHLPSSAEPGMEPVGGSEPGSPIGHRSGISYKESLLGTIPGAYERAFFGSSMEEDEFSSSDEDDEPPAEGEVVIKFSSDLKRRIRAPWSASLIVKVFGRSVGYMFLVNKLKAIWRTNSGFSCVDLGLGFFLVKFENRDDFEDVLRNGPWFIGEHFLSIRPWVPDFRASDASVSSVAVWVRLPELPVEYYHKDSLMHIGSGIGPVLRVDFNTASGTRGRFARLCIQIELDKPLIRTVRVGKIKLAVVYEGIGLLCFKCGKLGHKQEWCPAGVTAEPSVPHESSPATSTPEENLNGFGPWIGRAIVEQNMPSVEVQVGEDGTAAITVDNYPTRVQEQEKGKGTKLLAGGLRRLLLQTPATASCIIRRLSLPQYLFVPILQPLVLEMTSTKWGLIPILKAPPSWSIQVNGKTIQVTEDIIDIIRKDPLHVWGWYSENLTRAWVEIIPVAQPTDCQELPRLTDLVWLQEVSPFWNFMTDVPRIDGIHCPLRIRSQPSPELRLKQFLEEVYSAILPEFEERKVLLSPQLCLEWKGNVSSIKLAQTAKCVPKFEIVIRNSELKGAGFLVYHFKMAALMNTIWEIWPEKAWNSLEAKGSFYLTLNPPFMSAHEIGLNVLTWNCRGVLNPCFRRALLDLLNINDPAILILTETRLGGARAAELAKSFPFDGFLCTNTIGFAGGIWILWKAAAVELELLTSTEQEIHVSAQVKDSNSLWLLSAIYASPRRSERRVLWKNLMVISGLHNLPWVMVGDFNDIISGDEKWGGNSPVASRIAKYNNCMNTCSMLDLGFSGPKYTWSNGQDISTLIMQRLDRAWVNSEWRILFPEAYVTHLTRTHSDHCPILLSLWPSSKNSLPRPFRFENIWLSHPEFPTVVDKAWAAPCPNLSSTFDLFTSLVTTWNKNTFGNIFQRKKRTLARITGMQVALATNPFEASARLEKSLRMEYGNILKLEEDFWALKSRVGWVVEGDRNTKFFHTTTLVRRRYNKIVRIRNNMGDWIVDSQLIRNHIQQGFIDLFSTSHVSSVSSFAAPTWAPCVSVAEALNLTTTVLPLEIKESLWSLKPFKAPGPDGLHPGFFQHSWHQVGDSVSKEVMQVFNSGKMPSYLNKTLIILIPKCLGPETLSHFRPISLCNTVYKIVTKIIVSRIRPLLNNLISPYQTAFVPGRRGVDNVIIAQELIHTIQKKKGRLGHFILKIDLEKAYDRIEWSFIREVLILFKFPMSLVQLILECISSSSCAILYNGGQMDFFQPTRGIRQGDPLSPYIFILCMEYLSLKIFEACNAKTWKPIRASRRGPAFSHLFFADDLLLCAEASTSCCLTISRVLEDFCCVSGQKINLSKSKAFFSPNVRPENRTSLCDILKSTALPSSICTTLDRINRNFLWGSSEEKKKMHMVGWDKICRAKSLGGLGLYACKPRNVAMLAKLNWRLLQEKDALWARTILAKYSPNGVMEIDKRLNRCGSSTWRGIKKGHEVFRKGLRWVVRNGQGVSFWHDKWVGENPLRDVIQGPLPSNEDSIRVCDVVEGVGNWDLSRLSMIIPKPICDSIRAIPVCPLRQQEDCIAWDSRNGEFCLKLAYLLACKPPAGCIHDSPSNWIWKVPTSPRIRFFLWQCYHNSVPVRDTLVARGINIPNTCPRCLGPNESLIHNYVFSFGIWNLWLRRNIFVFNSCSIIPDPVANTIAFASELFCLVGKVSPVKVRVPTPIKWKPPDLGWAKLNTDGASLGNPGIAGGGGLIRDSNGDWVGGFARAIGVTTSVQAELRALKDGLMLAIDLGIPYLAIEMDSLVAVDFVNSKTMPNVFLSAIVADCRCLLESAPVSWPVGDGGPETGRLELVDRRMALVRVAPFTVEGEFW</sequence>
<dbReference type="InterPro" id="IPR026960">
    <property type="entry name" value="RVT-Znf"/>
</dbReference>
<dbReference type="InterPro" id="IPR040256">
    <property type="entry name" value="At4g02000-like"/>
</dbReference>
<feature type="region of interest" description="Disordered" evidence="2">
    <location>
        <begin position="314"/>
        <end position="333"/>
    </location>
</feature>
<keyword evidence="1" id="KW-0479">Metal-binding</keyword>
<keyword evidence="1" id="KW-0863">Zinc-finger</keyword>
<dbReference type="InterPro" id="IPR012337">
    <property type="entry name" value="RNaseH-like_sf"/>
</dbReference>
<dbReference type="Pfam" id="PF13966">
    <property type="entry name" value="zf-RVT"/>
    <property type="match status" value="1"/>
</dbReference>
<protein>
    <recommendedName>
        <fullName evidence="7">CCHC-type domain-containing protein</fullName>
    </recommendedName>
</protein>
<evidence type="ECO:0000313" key="6">
    <source>
        <dbReference type="EMBL" id="SPC87276.1"/>
    </source>
</evidence>
<accession>A0A2N9F8P3</accession>
<dbReference type="SUPFAM" id="SSF53098">
    <property type="entry name" value="Ribonuclease H-like"/>
    <property type="match status" value="1"/>
</dbReference>
<name>A0A2N9F8P3_FAGSY</name>
<dbReference type="PANTHER" id="PTHR31286:SF99">
    <property type="entry name" value="DUF4283 DOMAIN-CONTAINING PROTEIN"/>
    <property type="match status" value="1"/>
</dbReference>
<organism evidence="6">
    <name type="scientific">Fagus sylvatica</name>
    <name type="common">Beechnut</name>
    <dbReference type="NCBI Taxonomy" id="28930"/>
    <lineage>
        <taxon>Eukaryota</taxon>
        <taxon>Viridiplantae</taxon>
        <taxon>Streptophyta</taxon>
        <taxon>Embryophyta</taxon>
        <taxon>Tracheophyta</taxon>
        <taxon>Spermatophyta</taxon>
        <taxon>Magnoliopsida</taxon>
        <taxon>eudicotyledons</taxon>
        <taxon>Gunneridae</taxon>
        <taxon>Pentapetalae</taxon>
        <taxon>rosids</taxon>
        <taxon>fabids</taxon>
        <taxon>Fagales</taxon>
        <taxon>Fagaceae</taxon>
        <taxon>Fagus</taxon>
    </lineage>
</organism>
<dbReference type="Pfam" id="PF13456">
    <property type="entry name" value="RVT_3"/>
    <property type="match status" value="1"/>
</dbReference>